<dbReference type="InterPro" id="IPR020846">
    <property type="entry name" value="MFS_dom"/>
</dbReference>
<evidence type="ECO:0000259" key="6">
    <source>
        <dbReference type="PROSITE" id="PS50850"/>
    </source>
</evidence>
<name>A0A841L2E5_9SPHN</name>
<feature type="transmembrane region" description="Helical" evidence="5">
    <location>
        <begin position="262"/>
        <end position="282"/>
    </location>
</feature>
<dbReference type="RefSeq" id="WP_184195298.1">
    <property type="nucleotide sequence ID" value="NZ_JACIIV010000004.1"/>
</dbReference>
<feature type="transmembrane region" description="Helical" evidence="5">
    <location>
        <begin position="225"/>
        <end position="242"/>
    </location>
</feature>
<feature type="transmembrane region" description="Helical" evidence="5">
    <location>
        <begin position="47"/>
        <end position="67"/>
    </location>
</feature>
<keyword evidence="8" id="KW-1185">Reference proteome</keyword>
<dbReference type="CDD" id="cd17319">
    <property type="entry name" value="MFS_ExuT_GudP_like"/>
    <property type="match status" value="1"/>
</dbReference>
<feature type="transmembrane region" description="Helical" evidence="5">
    <location>
        <begin position="76"/>
        <end position="95"/>
    </location>
</feature>
<keyword evidence="2 5" id="KW-0812">Transmembrane</keyword>
<evidence type="ECO:0000256" key="2">
    <source>
        <dbReference type="ARBA" id="ARBA00022692"/>
    </source>
</evidence>
<dbReference type="Pfam" id="PF07690">
    <property type="entry name" value="MFS_1"/>
    <property type="match status" value="1"/>
</dbReference>
<feature type="transmembrane region" description="Helical" evidence="5">
    <location>
        <begin position="312"/>
        <end position="334"/>
    </location>
</feature>
<dbReference type="PANTHER" id="PTHR11662">
    <property type="entry name" value="SOLUTE CARRIER FAMILY 17"/>
    <property type="match status" value="1"/>
</dbReference>
<evidence type="ECO:0000256" key="5">
    <source>
        <dbReference type="SAM" id="Phobius"/>
    </source>
</evidence>
<dbReference type="InterPro" id="IPR050382">
    <property type="entry name" value="MFS_Na/Anion_cotransporter"/>
</dbReference>
<sequence>MKPTRVRYGVVGFALSLAILAYVQRVAISQAAGPISADLGLDKVEMGLIFGAFGLSYALFEIPMGLLGDKLGVRRVLAQIVILWSFFTALTGAAWNLTSMWIIRFLFGAGEAGCFPNLTRMLTQWLPRGERVKAQALMWASTRWGAAVTPPLVLVGITLFGWRWAFVIFGLMGVVWALFFLSRFKERPQDNPKVNEAELALLAESQALVTQEHGGWLQLLLKPQALLLMVQYFCWSYVWYFFVTWMPTYLGEAWGQSAAETAGLSVLPLFMGGAGSLVSGMIPLRVPRRLVAIGAFIAVGSLLLIIPQATNVGVAIALLAAISFSGDLSVPISWNTCVEMGKRYTATMGASMNMFANFSGFLAPVVGGMILADATKSWNFMLYVMAGVAFFGAFCWLFIKVPEPDPEPDLVVAPAL</sequence>
<comment type="subcellular location">
    <subcellularLocation>
        <location evidence="1">Membrane</location>
        <topology evidence="1">Multi-pass membrane protein</topology>
    </subcellularLocation>
</comment>
<feature type="transmembrane region" description="Helical" evidence="5">
    <location>
        <begin position="289"/>
        <end position="306"/>
    </location>
</feature>
<proteinExistence type="predicted"/>
<dbReference type="AlphaFoldDB" id="A0A841L2E5"/>
<protein>
    <submittedName>
        <fullName evidence="7">MFS family permease</fullName>
    </submittedName>
</protein>
<keyword evidence="4 5" id="KW-0472">Membrane</keyword>
<feature type="transmembrane region" description="Helical" evidence="5">
    <location>
        <begin position="166"/>
        <end position="184"/>
    </location>
</feature>
<evidence type="ECO:0000256" key="1">
    <source>
        <dbReference type="ARBA" id="ARBA00004141"/>
    </source>
</evidence>
<reference evidence="7 8" key="1">
    <citation type="submission" date="2020-08" db="EMBL/GenBank/DDBJ databases">
        <title>Genomic Encyclopedia of Type Strains, Phase IV (KMG-IV): sequencing the most valuable type-strain genomes for metagenomic binning, comparative biology and taxonomic classification.</title>
        <authorList>
            <person name="Goeker M."/>
        </authorList>
    </citation>
    <scope>NUCLEOTIDE SEQUENCE [LARGE SCALE GENOMIC DNA]</scope>
    <source>
        <strain evidence="7 8">DSM 102189</strain>
    </source>
</reference>
<gene>
    <name evidence="7" type="ORF">FHS79_000643</name>
</gene>
<accession>A0A841L2E5</accession>
<comment type="caution">
    <text evidence="7">The sequence shown here is derived from an EMBL/GenBank/DDBJ whole genome shotgun (WGS) entry which is preliminary data.</text>
</comment>
<evidence type="ECO:0000313" key="7">
    <source>
        <dbReference type="EMBL" id="MBB6226486.1"/>
    </source>
</evidence>
<organism evidence="7 8">
    <name type="scientific">Polymorphobacter multimanifer</name>
    <dbReference type="NCBI Taxonomy" id="1070431"/>
    <lineage>
        <taxon>Bacteria</taxon>
        <taxon>Pseudomonadati</taxon>
        <taxon>Pseudomonadota</taxon>
        <taxon>Alphaproteobacteria</taxon>
        <taxon>Sphingomonadales</taxon>
        <taxon>Sphingosinicellaceae</taxon>
        <taxon>Polymorphobacter</taxon>
    </lineage>
</organism>
<dbReference type="PROSITE" id="PS50850">
    <property type="entry name" value="MFS"/>
    <property type="match status" value="1"/>
</dbReference>
<evidence type="ECO:0000256" key="3">
    <source>
        <dbReference type="ARBA" id="ARBA00022989"/>
    </source>
</evidence>
<dbReference type="InterPro" id="IPR011701">
    <property type="entry name" value="MFS"/>
</dbReference>
<evidence type="ECO:0000313" key="8">
    <source>
        <dbReference type="Proteomes" id="UP000538147"/>
    </source>
</evidence>
<dbReference type="InterPro" id="IPR036259">
    <property type="entry name" value="MFS_trans_sf"/>
</dbReference>
<dbReference type="SUPFAM" id="SSF103473">
    <property type="entry name" value="MFS general substrate transporter"/>
    <property type="match status" value="1"/>
</dbReference>
<dbReference type="Gene3D" id="1.20.1250.20">
    <property type="entry name" value="MFS general substrate transporter like domains"/>
    <property type="match status" value="2"/>
</dbReference>
<evidence type="ECO:0000256" key="4">
    <source>
        <dbReference type="ARBA" id="ARBA00023136"/>
    </source>
</evidence>
<keyword evidence="3 5" id="KW-1133">Transmembrane helix</keyword>
<feature type="transmembrane region" description="Helical" evidence="5">
    <location>
        <begin position="380"/>
        <end position="399"/>
    </location>
</feature>
<dbReference type="GO" id="GO:0016020">
    <property type="term" value="C:membrane"/>
    <property type="evidence" value="ECO:0007669"/>
    <property type="project" value="UniProtKB-SubCell"/>
</dbReference>
<dbReference type="PANTHER" id="PTHR11662:SF399">
    <property type="entry name" value="FI19708P1-RELATED"/>
    <property type="match status" value="1"/>
</dbReference>
<dbReference type="GO" id="GO:0022857">
    <property type="term" value="F:transmembrane transporter activity"/>
    <property type="evidence" value="ECO:0007669"/>
    <property type="project" value="InterPro"/>
</dbReference>
<dbReference type="EMBL" id="JACIIV010000004">
    <property type="protein sequence ID" value="MBB6226486.1"/>
    <property type="molecule type" value="Genomic_DNA"/>
</dbReference>
<feature type="transmembrane region" description="Helical" evidence="5">
    <location>
        <begin position="355"/>
        <end position="374"/>
    </location>
</feature>
<dbReference type="Proteomes" id="UP000538147">
    <property type="component" value="Unassembled WGS sequence"/>
</dbReference>
<feature type="domain" description="Major facilitator superfamily (MFS) profile" evidence="6">
    <location>
        <begin position="10"/>
        <end position="404"/>
    </location>
</feature>